<organism evidence="4 5">
    <name type="scientific">Stichopus japonicus</name>
    <name type="common">Sea cucumber</name>
    <dbReference type="NCBI Taxonomy" id="307972"/>
    <lineage>
        <taxon>Eukaryota</taxon>
        <taxon>Metazoa</taxon>
        <taxon>Echinodermata</taxon>
        <taxon>Eleutherozoa</taxon>
        <taxon>Echinozoa</taxon>
        <taxon>Holothuroidea</taxon>
        <taxon>Aspidochirotacea</taxon>
        <taxon>Aspidochirotida</taxon>
        <taxon>Stichopodidae</taxon>
        <taxon>Apostichopus</taxon>
    </lineage>
</organism>
<feature type="transmembrane region" description="Helical" evidence="3">
    <location>
        <begin position="12"/>
        <end position="33"/>
    </location>
</feature>
<comment type="caution">
    <text evidence="4">The sequence shown here is derived from an EMBL/GenBank/DDBJ whole genome shotgun (WGS) entry which is preliminary data.</text>
</comment>
<feature type="transmembrane region" description="Helical" evidence="3">
    <location>
        <begin position="134"/>
        <end position="157"/>
    </location>
</feature>
<sequence length="241" mass="27079">MFWTRLTGKAMELAAVLGLFLGVSAWLLSSLVLHREFNLSKFLENTSDTNFEFSMLIGNLTSIISGGAIAVVASIITQPPIDETLETEIWEKTRDIDNPLSPWTELYVKEFSITEKKLVFNRPSLYQMREEFKVTFRTAIILGLSLTLFFIIVWPVILASVQIFSEGLFRWWIALADVWAFTAAIFIIVVPLATEISDMVKQIRSSRDTRRVQPATNGVTQGAVQGEGSTRKPIVTISEQA</sequence>
<feature type="compositionally biased region" description="Polar residues" evidence="2">
    <location>
        <begin position="214"/>
        <end position="223"/>
    </location>
</feature>
<dbReference type="PANTHER" id="PTHR46154:SF4">
    <property type="entry name" value="UREA ACTIVE TRANSPORTER"/>
    <property type="match status" value="1"/>
</dbReference>
<evidence type="ECO:0000256" key="1">
    <source>
        <dbReference type="ARBA" id="ARBA00022448"/>
    </source>
</evidence>
<dbReference type="AlphaFoldDB" id="A0A2G8KPR2"/>
<dbReference type="EMBL" id="MRZV01000440">
    <property type="protein sequence ID" value="PIK49938.1"/>
    <property type="molecule type" value="Genomic_DNA"/>
</dbReference>
<accession>A0A2G8KPR2</accession>
<keyword evidence="3" id="KW-1133">Transmembrane helix</keyword>
<gene>
    <name evidence="4" type="ORF">BSL78_13145</name>
</gene>
<dbReference type="GO" id="GO:0005886">
    <property type="term" value="C:plasma membrane"/>
    <property type="evidence" value="ECO:0007669"/>
    <property type="project" value="TreeGrafter"/>
</dbReference>
<reference evidence="4 5" key="1">
    <citation type="journal article" date="2017" name="PLoS Biol.">
        <title>The sea cucumber genome provides insights into morphological evolution and visceral regeneration.</title>
        <authorList>
            <person name="Zhang X."/>
            <person name="Sun L."/>
            <person name="Yuan J."/>
            <person name="Sun Y."/>
            <person name="Gao Y."/>
            <person name="Zhang L."/>
            <person name="Li S."/>
            <person name="Dai H."/>
            <person name="Hamel J.F."/>
            <person name="Liu C."/>
            <person name="Yu Y."/>
            <person name="Liu S."/>
            <person name="Lin W."/>
            <person name="Guo K."/>
            <person name="Jin S."/>
            <person name="Xu P."/>
            <person name="Storey K.B."/>
            <person name="Huan P."/>
            <person name="Zhang T."/>
            <person name="Zhou Y."/>
            <person name="Zhang J."/>
            <person name="Lin C."/>
            <person name="Li X."/>
            <person name="Xing L."/>
            <person name="Huo D."/>
            <person name="Sun M."/>
            <person name="Wang L."/>
            <person name="Mercier A."/>
            <person name="Li F."/>
            <person name="Yang H."/>
            <person name="Xiang J."/>
        </authorList>
    </citation>
    <scope>NUCLEOTIDE SEQUENCE [LARGE SCALE GENOMIC DNA]</scope>
    <source>
        <strain evidence="4">Shaxun</strain>
        <tissue evidence="4">Muscle</tissue>
    </source>
</reference>
<evidence type="ECO:0000256" key="2">
    <source>
        <dbReference type="SAM" id="MobiDB-lite"/>
    </source>
</evidence>
<keyword evidence="3" id="KW-0812">Transmembrane</keyword>
<evidence type="ECO:0000313" key="5">
    <source>
        <dbReference type="Proteomes" id="UP000230750"/>
    </source>
</evidence>
<evidence type="ECO:0000256" key="3">
    <source>
        <dbReference type="SAM" id="Phobius"/>
    </source>
</evidence>
<proteinExistence type="predicted"/>
<dbReference type="GO" id="GO:0015204">
    <property type="term" value="F:urea transmembrane transporter activity"/>
    <property type="evidence" value="ECO:0007669"/>
    <property type="project" value="InterPro"/>
</dbReference>
<protein>
    <submittedName>
        <fullName evidence="4">Putative urea-proton symporter DUR3</fullName>
    </submittedName>
</protein>
<feature type="transmembrane region" description="Helical" evidence="3">
    <location>
        <begin position="53"/>
        <end position="76"/>
    </location>
</feature>
<dbReference type="InterPro" id="IPR031155">
    <property type="entry name" value="DUR"/>
</dbReference>
<evidence type="ECO:0000313" key="4">
    <source>
        <dbReference type="EMBL" id="PIK49938.1"/>
    </source>
</evidence>
<dbReference type="Proteomes" id="UP000230750">
    <property type="component" value="Unassembled WGS sequence"/>
</dbReference>
<dbReference type="OrthoDB" id="10049971at2759"/>
<dbReference type="PANTHER" id="PTHR46154">
    <property type="match status" value="1"/>
</dbReference>
<keyword evidence="5" id="KW-1185">Reference proteome</keyword>
<dbReference type="STRING" id="307972.A0A2G8KPR2"/>
<name>A0A2G8KPR2_STIJA</name>
<feature type="transmembrane region" description="Helical" evidence="3">
    <location>
        <begin position="169"/>
        <end position="194"/>
    </location>
</feature>
<keyword evidence="1" id="KW-0813">Transport</keyword>
<keyword evidence="3" id="KW-0472">Membrane</keyword>
<feature type="region of interest" description="Disordered" evidence="2">
    <location>
        <begin position="209"/>
        <end position="228"/>
    </location>
</feature>